<reference evidence="1 2" key="1">
    <citation type="submission" date="2018-08" db="EMBL/GenBank/DDBJ databases">
        <title>A genome reference for cultivated species of the human gut microbiota.</title>
        <authorList>
            <person name="Zou Y."/>
            <person name="Xue W."/>
            <person name="Luo G."/>
        </authorList>
    </citation>
    <scope>NUCLEOTIDE SEQUENCE [LARGE SCALE GENOMIC DNA]</scope>
    <source>
        <strain evidence="1 2">AF14-49</strain>
    </source>
</reference>
<protein>
    <recommendedName>
        <fullName evidence="3">Outer membrane protein beta-barrel domain-containing protein</fullName>
    </recommendedName>
</protein>
<sequence>MGVSDSRHPFLINYFKFTGMRKIILSCCLLLLTSFLMVRGQKKEVYNDFSRWSLGLNGGISIFRGDMVSFSADKTYIGGQGGLQLGYQFTPTFGLSLTADMGQGKGSAKEWEKEFKIYPTGGVLLRDGTRGRFRSL</sequence>
<name>A0A412X191_9BACT</name>
<accession>A0A412X191</accession>
<comment type="caution">
    <text evidence="1">The sequence shown here is derived from an EMBL/GenBank/DDBJ whole genome shotgun (WGS) entry which is preliminary data.</text>
</comment>
<organism evidence="1 2">
    <name type="scientific">Butyricimonas virosa</name>
    <dbReference type="NCBI Taxonomy" id="544645"/>
    <lineage>
        <taxon>Bacteria</taxon>
        <taxon>Pseudomonadati</taxon>
        <taxon>Bacteroidota</taxon>
        <taxon>Bacteroidia</taxon>
        <taxon>Bacteroidales</taxon>
        <taxon>Odoribacteraceae</taxon>
        <taxon>Butyricimonas</taxon>
    </lineage>
</organism>
<evidence type="ECO:0000313" key="2">
    <source>
        <dbReference type="Proteomes" id="UP000283589"/>
    </source>
</evidence>
<evidence type="ECO:0008006" key="3">
    <source>
        <dbReference type="Google" id="ProtNLM"/>
    </source>
</evidence>
<proteinExistence type="predicted"/>
<evidence type="ECO:0000313" key="1">
    <source>
        <dbReference type="EMBL" id="RGV34094.1"/>
    </source>
</evidence>
<gene>
    <name evidence="1" type="ORF">DWW18_09180</name>
</gene>
<dbReference type="Proteomes" id="UP000283589">
    <property type="component" value="Unassembled WGS sequence"/>
</dbReference>
<dbReference type="EMBL" id="QRZA01000009">
    <property type="protein sequence ID" value="RGV34094.1"/>
    <property type="molecule type" value="Genomic_DNA"/>
</dbReference>
<dbReference type="AlphaFoldDB" id="A0A412X191"/>
<dbReference type="STRING" id="1121130.GCA_000519105_01811"/>